<dbReference type="HOGENOM" id="CLU_035683_0_0_9"/>
<dbReference type="CDD" id="cd00995">
    <property type="entry name" value="PBP2_NikA_DppA_OppA_like"/>
    <property type="match status" value="1"/>
</dbReference>
<dbReference type="SUPFAM" id="SSF53850">
    <property type="entry name" value="Periplasmic binding protein-like II"/>
    <property type="match status" value="2"/>
</dbReference>
<dbReference type="AlphaFoldDB" id="B2A0S3"/>
<reference evidence="3 4" key="2">
    <citation type="journal article" date="2011" name="J. Bacteriol.">
        <title>Complete genome sequence of the anaerobic, halophilic alkalithermophile Natranaerobius thermophilus JW/NM-WN-LF.</title>
        <authorList>
            <person name="Zhao B."/>
            <person name="Mesbah N.M."/>
            <person name="Dalin E."/>
            <person name="Goodwin L."/>
            <person name="Nolan M."/>
            <person name="Pitluck S."/>
            <person name="Chertkov O."/>
            <person name="Brettin T.S."/>
            <person name="Han J."/>
            <person name="Larimer F.W."/>
            <person name="Land M.L."/>
            <person name="Hauser L."/>
            <person name="Kyrpides N."/>
            <person name="Wiegel J."/>
        </authorList>
    </citation>
    <scope>NUCLEOTIDE SEQUENCE [LARGE SCALE GENOMIC DNA]</scope>
    <source>
        <strain evidence="4">ATCC BAA-1301 / DSM 18059 / JW/NM-WN-LF</strain>
    </source>
</reference>
<dbReference type="Gene3D" id="3.40.190.10">
    <property type="entry name" value="Periplasmic binding protein-like II"/>
    <property type="match status" value="1"/>
</dbReference>
<dbReference type="PANTHER" id="PTHR30290">
    <property type="entry name" value="PERIPLASMIC BINDING COMPONENT OF ABC TRANSPORTER"/>
    <property type="match status" value="1"/>
</dbReference>
<feature type="domain" description="Solute-binding protein family 5" evidence="2">
    <location>
        <begin position="265"/>
        <end position="577"/>
    </location>
</feature>
<reference evidence="3 4" key="1">
    <citation type="submission" date="2008-04" db="EMBL/GenBank/DDBJ databases">
        <title>Complete sequence of chromosome of Natranaerobius thermophilus JW/NM-WN-LF.</title>
        <authorList>
            <consortium name="US DOE Joint Genome Institute"/>
            <person name="Copeland A."/>
            <person name="Lucas S."/>
            <person name="Lapidus A."/>
            <person name="Glavina del Rio T."/>
            <person name="Dalin E."/>
            <person name="Tice H."/>
            <person name="Bruce D."/>
            <person name="Goodwin L."/>
            <person name="Pitluck S."/>
            <person name="Chertkov O."/>
            <person name="Brettin T."/>
            <person name="Detter J.C."/>
            <person name="Han C."/>
            <person name="Kuske C.R."/>
            <person name="Schmutz J."/>
            <person name="Larimer F."/>
            <person name="Land M."/>
            <person name="Hauser L."/>
            <person name="Kyrpides N."/>
            <person name="Lykidis A."/>
            <person name="Mesbah N.M."/>
            <person name="Wiegel J."/>
        </authorList>
    </citation>
    <scope>NUCLEOTIDE SEQUENCE [LARGE SCALE GENOMIC DNA]</scope>
    <source>
        <strain evidence="4">ATCC BAA-1301 / DSM 18059 / JW/NM-WN-LF</strain>
    </source>
</reference>
<dbReference type="EMBL" id="CP001034">
    <property type="protein sequence ID" value="ACB85953.1"/>
    <property type="molecule type" value="Genomic_DNA"/>
</dbReference>
<dbReference type="KEGG" id="nth:Nther_2388"/>
<feature type="compositionally biased region" description="Acidic residues" evidence="1">
    <location>
        <begin position="26"/>
        <end position="39"/>
    </location>
</feature>
<name>B2A0S3_NATTJ</name>
<organism evidence="3 4">
    <name type="scientific">Natranaerobius thermophilus (strain ATCC BAA-1301 / DSM 18059 / JW/NM-WN-LF)</name>
    <dbReference type="NCBI Taxonomy" id="457570"/>
    <lineage>
        <taxon>Bacteria</taxon>
        <taxon>Bacillati</taxon>
        <taxon>Bacillota</taxon>
        <taxon>Clostridia</taxon>
        <taxon>Natranaerobiales</taxon>
        <taxon>Natranaerobiaceae</taxon>
        <taxon>Natranaerobius</taxon>
    </lineage>
</organism>
<dbReference type="PROSITE" id="PS51257">
    <property type="entry name" value="PROKAR_LIPOPROTEIN"/>
    <property type="match status" value="1"/>
</dbReference>
<evidence type="ECO:0000313" key="4">
    <source>
        <dbReference type="Proteomes" id="UP000001683"/>
    </source>
</evidence>
<dbReference type="STRING" id="457570.Nther_2388"/>
<dbReference type="RefSeq" id="WP_012448802.1">
    <property type="nucleotide sequence ID" value="NC_010718.1"/>
</dbReference>
<dbReference type="OrthoDB" id="9772924at2"/>
<protein>
    <submittedName>
        <fullName evidence="3">Extracellular solute-binding protein family 5</fullName>
    </submittedName>
</protein>
<proteinExistence type="predicted"/>
<dbReference type="Proteomes" id="UP000001683">
    <property type="component" value="Chromosome"/>
</dbReference>
<dbReference type="InterPro" id="IPR039424">
    <property type="entry name" value="SBP_5"/>
</dbReference>
<accession>B2A0S3</accession>
<dbReference type="eggNOG" id="COG0747">
    <property type="taxonomic scope" value="Bacteria"/>
</dbReference>
<feature type="region of interest" description="Disordered" evidence="1">
    <location>
        <begin position="25"/>
        <end position="44"/>
    </location>
</feature>
<dbReference type="Pfam" id="PF00496">
    <property type="entry name" value="SBP_bac_5"/>
    <property type="match status" value="1"/>
</dbReference>
<evidence type="ECO:0000256" key="1">
    <source>
        <dbReference type="SAM" id="MobiDB-lite"/>
    </source>
</evidence>
<dbReference type="InterPro" id="IPR000914">
    <property type="entry name" value="SBP_5_dom"/>
</dbReference>
<sequence>MKGYWWTFVTVLVLSFTLVFTGCGPDDADPAEEEPEEAPDPDRKVEEIVINTTTMDYDPARNEVARWVGDTFETELGVDVEVQPREFTTLVDSARRDPGESEWQAITLGWSGRIERADPDMFTHTLFHSDQAYDGGNNYHNYESDEYDELAEQARMAFDEDERQELVYEMQEKLAEDIPMIVLYNEAEHQAQNVERWDNVIQTPEGKYSEWFPYYAEPLTDDDHFRIGYTQDLDTFNPLAATTVFEWKLLRLNYDKLFRVGPDMELRPWMAEDHEVVDEQTIDVELRDGLEFHDGEPVTPRDVKFTFDYMTDWGVGYFAGFLDPLDEVELLEDETIRFHLEEPNATFLTNTLTQIVILPKHIWGDLVEPEEDHVWGEMMDDPSQSEGLSHPDEYENEEAIGSGPYELDYWNRGEEISLVRNENYFDHPDYYDADEIDVERISYIIYGHEEGVMGGLEHEEIDLVGDAYMSDYVDRVEEMEHVEYSGHTSIGFHYLSFDLSEPPFEDHAFREAAAHLIDAEELLDIVHGGYGEPGGAGRVISPSVEFWRNPDVPEYPFDPDRAVEILEDAGYEFYDGDLYYPED</sequence>
<dbReference type="GO" id="GO:1904680">
    <property type="term" value="F:peptide transmembrane transporter activity"/>
    <property type="evidence" value="ECO:0007669"/>
    <property type="project" value="TreeGrafter"/>
</dbReference>
<keyword evidence="4" id="KW-1185">Reference proteome</keyword>
<dbReference type="InParanoid" id="B2A0S3"/>
<evidence type="ECO:0000259" key="2">
    <source>
        <dbReference type="Pfam" id="PF00496"/>
    </source>
</evidence>
<dbReference type="Gene3D" id="3.10.105.10">
    <property type="entry name" value="Dipeptide-binding Protein, Domain 3"/>
    <property type="match status" value="2"/>
</dbReference>
<evidence type="ECO:0000313" key="3">
    <source>
        <dbReference type="EMBL" id="ACB85953.1"/>
    </source>
</evidence>
<dbReference type="GO" id="GO:0015833">
    <property type="term" value="P:peptide transport"/>
    <property type="evidence" value="ECO:0007669"/>
    <property type="project" value="TreeGrafter"/>
</dbReference>
<gene>
    <name evidence="3" type="ordered locus">Nther_2388</name>
</gene>